<reference evidence="4" key="1">
    <citation type="submission" date="2023-06" db="EMBL/GenBank/DDBJ databases">
        <title>SYSU T00b26.</title>
        <authorList>
            <person name="Gao L."/>
            <person name="Fang B.-Z."/>
            <person name="Li W.-J."/>
        </authorList>
    </citation>
    <scope>NUCLEOTIDE SEQUENCE</scope>
    <source>
        <strain evidence="4">SYSU T00b26</strain>
    </source>
</reference>
<dbReference type="EMBL" id="JAUHPV010000007">
    <property type="protein sequence ID" value="MDN4473629.1"/>
    <property type="molecule type" value="Genomic_DNA"/>
</dbReference>
<evidence type="ECO:0000256" key="1">
    <source>
        <dbReference type="ARBA" id="ARBA00022723"/>
    </source>
</evidence>
<comment type="caution">
    <text evidence="4">The sequence shown here is derived from an EMBL/GenBank/DDBJ whole genome shotgun (WGS) entry which is preliminary data.</text>
</comment>
<accession>A0ABT8G4I8</accession>
<evidence type="ECO:0000256" key="3">
    <source>
        <dbReference type="PROSITE-ProRule" id="PRU00679"/>
    </source>
</evidence>
<dbReference type="InterPro" id="IPR001559">
    <property type="entry name" value="Phosphotriesterase"/>
</dbReference>
<dbReference type="RefSeq" id="WP_301129347.1">
    <property type="nucleotide sequence ID" value="NZ_JAUHPV010000007.1"/>
</dbReference>
<gene>
    <name evidence="4" type="ORF">QQX04_11555</name>
</gene>
<keyword evidence="2" id="KW-0378">Hydrolase</keyword>
<evidence type="ECO:0000313" key="5">
    <source>
        <dbReference type="Proteomes" id="UP001172738"/>
    </source>
</evidence>
<dbReference type="PANTHER" id="PTHR10819:SF3">
    <property type="entry name" value="PHOSPHOTRIESTERASE-RELATED PROTEIN"/>
    <property type="match status" value="1"/>
</dbReference>
<protein>
    <recommendedName>
        <fullName evidence="6">Phosphotriesterase-related protein</fullName>
    </recommendedName>
</protein>
<dbReference type="InterPro" id="IPR032466">
    <property type="entry name" value="Metal_Hydrolase"/>
</dbReference>
<proteinExistence type="inferred from homology"/>
<name>A0ABT8G4I8_9MICO</name>
<evidence type="ECO:0000313" key="4">
    <source>
        <dbReference type="EMBL" id="MDN4473629.1"/>
    </source>
</evidence>
<dbReference type="SUPFAM" id="SSF51556">
    <property type="entry name" value="Metallo-dependent hydrolases"/>
    <property type="match status" value="1"/>
</dbReference>
<dbReference type="Pfam" id="PF02126">
    <property type="entry name" value="PTE"/>
    <property type="match status" value="1"/>
</dbReference>
<keyword evidence="1" id="KW-0479">Metal-binding</keyword>
<dbReference type="Gene3D" id="3.20.20.140">
    <property type="entry name" value="Metal-dependent hydrolases"/>
    <property type="match status" value="1"/>
</dbReference>
<dbReference type="InterPro" id="IPR017947">
    <property type="entry name" value="AryldialkylPase_Zn-BS"/>
</dbReference>
<organism evidence="4 5">
    <name type="scientific">Demequina zhanjiangensis</name>
    <dbReference type="NCBI Taxonomy" id="3051659"/>
    <lineage>
        <taxon>Bacteria</taxon>
        <taxon>Bacillati</taxon>
        <taxon>Actinomycetota</taxon>
        <taxon>Actinomycetes</taxon>
        <taxon>Micrococcales</taxon>
        <taxon>Demequinaceae</taxon>
        <taxon>Demequina</taxon>
    </lineage>
</organism>
<feature type="modified residue" description="N6-carboxylysine" evidence="3">
    <location>
        <position position="155"/>
    </location>
</feature>
<sequence length="332" mass="35484">MHAARHGAPITGTVPTFSGTVPAPRLGQTLIHEHLFVNVEEPRGPWEHAEWDEDTAIDTAVRELEALAALGVSALMDLTVPGLGRDAGRVARVAARSPVLLMAATGWYSTRPLPSHALEEARERPACDDDPLIDLMIGDLTLGIQGTDVKAAAIKVASDSPDPAPETRHAFVAAVEASRRTGAPILTHSDPATGSSLAQLDLLVRRGVPAARIVVGHCGDTTDVALLAEIASRGAFLGLDRFGMEQVLDDEARVRTLLALLERGLASQIVLSQDAAVFSTATPPSWRAARSPRWRLDSLHRRIIPELERAGVGQDELDQMMVRNPATLLGRA</sequence>
<dbReference type="Proteomes" id="UP001172738">
    <property type="component" value="Unassembled WGS sequence"/>
</dbReference>
<dbReference type="PROSITE" id="PS51347">
    <property type="entry name" value="PHOSPHOTRIESTERASE_2"/>
    <property type="match status" value="1"/>
</dbReference>
<keyword evidence="5" id="KW-1185">Reference proteome</keyword>
<dbReference type="PANTHER" id="PTHR10819">
    <property type="entry name" value="PHOSPHOTRIESTERASE-RELATED"/>
    <property type="match status" value="1"/>
</dbReference>
<evidence type="ECO:0000256" key="2">
    <source>
        <dbReference type="ARBA" id="ARBA00022801"/>
    </source>
</evidence>
<dbReference type="PROSITE" id="PS01322">
    <property type="entry name" value="PHOSPHOTRIESTERASE_1"/>
    <property type="match status" value="1"/>
</dbReference>
<evidence type="ECO:0008006" key="6">
    <source>
        <dbReference type="Google" id="ProtNLM"/>
    </source>
</evidence>
<comment type="similarity">
    <text evidence="3">Belongs to the metallo-dependent hydrolases superfamily. Phosphotriesterase family.</text>
</comment>